<feature type="region of interest" description="Disordered" evidence="1">
    <location>
        <begin position="17"/>
        <end position="91"/>
    </location>
</feature>
<feature type="non-terminal residue" evidence="2">
    <location>
        <position position="1"/>
    </location>
</feature>
<feature type="compositionally biased region" description="Basic residues" evidence="1">
    <location>
        <begin position="286"/>
        <end position="297"/>
    </location>
</feature>
<feature type="compositionally biased region" description="Basic residues" evidence="1">
    <location>
        <begin position="169"/>
        <end position="178"/>
    </location>
</feature>
<dbReference type="AlphaFoldDB" id="A0A6J4M824"/>
<feature type="compositionally biased region" description="Basic and acidic residues" evidence="1">
    <location>
        <begin position="65"/>
        <end position="74"/>
    </location>
</feature>
<proteinExistence type="predicted"/>
<reference evidence="2" key="1">
    <citation type="submission" date="2020-02" db="EMBL/GenBank/DDBJ databases">
        <authorList>
            <person name="Meier V. D."/>
        </authorList>
    </citation>
    <scope>NUCLEOTIDE SEQUENCE</scope>
    <source>
        <strain evidence="2">AVDCRST_MAG24</strain>
    </source>
</reference>
<feature type="region of interest" description="Disordered" evidence="1">
    <location>
        <begin position="231"/>
        <end position="261"/>
    </location>
</feature>
<name>A0A6J4M824_9ACTN</name>
<accession>A0A6J4M824</accession>
<dbReference type="EMBL" id="CADCUF010000256">
    <property type="protein sequence ID" value="CAA9350764.1"/>
    <property type="molecule type" value="Genomic_DNA"/>
</dbReference>
<feature type="region of interest" description="Disordered" evidence="1">
    <location>
        <begin position="120"/>
        <end position="201"/>
    </location>
</feature>
<evidence type="ECO:0000313" key="2">
    <source>
        <dbReference type="EMBL" id="CAA9350764.1"/>
    </source>
</evidence>
<protein>
    <submittedName>
        <fullName evidence="2">Sulfatase modifying factor 1 (C-alpha-formyglycine- generating enzyme 1)</fullName>
    </submittedName>
</protein>
<feature type="region of interest" description="Disordered" evidence="1">
    <location>
        <begin position="278"/>
        <end position="297"/>
    </location>
</feature>
<evidence type="ECO:0000256" key="1">
    <source>
        <dbReference type="SAM" id="MobiDB-lite"/>
    </source>
</evidence>
<feature type="compositionally biased region" description="Low complexity" evidence="1">
    <location>
        <begin position="51"/>
        <end position="64"/>
    </location>
</feature>
<sequence length="297" mass="32557">ERVLLTVAGGRTAGCCRRRRAAGRGRPQLGRPRPPRRREDAGRQRRPGPPRGVAGARGAAGAVPDRAHRCEQRRVRGVRGGDGPPHGRRGLRLVLRVRRSAASRLPADPRRRAGAVVAGGARRGLGPPRGTRLRARGTRGPPRRARVPPRRRGVRRVAGRQAPDGGRVGARRPRRPGRRPVPMGRRARAGRAAPDERLAGHVPVRGHRGRRLAGHLPGGRVPRQRLRAAQHHRQRLGVERGPVVGDRPQRDHQRGQPRRVLPVPRVVLPPLPGLRPAATVAGLQRRQPRVPGRRGRL</sequence>
<gene>
    <name evidence="2" type="ORF">AVDCRST_MAG24-1784</name>
</gene>
<feature type="compositionally biased region" description="Basic residues" evidence="1">
    <location>
        <begin position="131"/>
        <end position="158"/>
    </location>
</feature>
<feature type="compositionally biased region" description="Low complexity" evidence="1">
    <location>
        <begin position="120"/>
        <end position="130"/>
    </location>
</feature>
<feature type="non-terminal residue" evidence="2">
    <location>
        <position position="297"/>
    </location>
</feature>
<organism evidence="2">
    <name type="scientific">uncultured Nocardioidaceae bacterium</name>
    <dbReference type="NCBI Taxonomy" id="253824"/>
    <lineage>
        <taxon>Bacteria</taxon>
        <taxon>Bacillati</taxon>
        <taxon>Actinomycetota</taxon>
        <taxon>Actinomycetes</taxon>
        <taxon>Propionibacteriales</taxon>
        <taxon>Nocardioidaceae</taxon>
        <taxon>environmental samples</taxon>
    </lineage>
</organism>